<sequence length="263" mass="30186">MNPNTDRELILLIDDNPDIHHYLSSILKEKYDLLHALNGQEGINMAIKHVPDLIVSDIMMPEKSGIDLTKILKTKNETTHIPIILLSAKDTSESIINAYDEGADDYITKPFSTAILNARIRNLLDRKLRLQKDLLQPEENASVKSETECKQIEIEKKFLNKFEKTVLEHIQSQGKIVELIAKEMGMSRASLYRKIKALTGKSINEYIRDIKLEKSLYLIQKEGLTISMAAFEVGFNNMKYFRKIFKEKFGKLPSEFSLNKDLT</sequence>
<dbReference type="PANTHER" id="PTHR43547:SF2">
    <property type="entry name" value="HYBRID SIGNAL TRANSDUCTION HISTIDINE KINASE C"/>
    <property type="match status" value="1"/>
</dbReference>
<dbReference type="SUPFAM" id="SSF46689">
    <property type="entry name" value="Homeodomain-like"/>
    <property type="match status" value="1"/>
</dbReference>
<evidence type="ECO:0000256" key="2">
    <source>
        <dbReference type="ARBA" id="ARBA00023015"/>
    </source>
</evidence>
<dbReference type="Pfam" id="PF00072">
    <property type="entry name" value="Response_reg"/>
    <property type="match status" value="1"/>
</dbReference>
<dbReference type="SUPFAM" id="SSF52172">
    <property type="entry name" value="CheY-like"/>
    <property type="match status" value="1"/>
</dbReference>
<dbReference type="InterPro" id="IPR001789">
    <property type="entry name" value="Sig_transdc_resp-reg_receiver"/>
</dbReference>
<name>A0ABV8HB13_9FLAO</name>
<dbReference type="Gene3D" id="3.40.50.2300">
    <property type="match status" value="1"/>
</dbReference>
<evidence type="ECO:0000256" key="3">
    <source>
        <dbReference type="ARBA" id="ARBA00023125"/>
    </source>
</evidence>
<dbReference type="InterPro" id="IPR018062">
    <property type="entry name" value="HTH_AraC-typ_CS"/>
</dbReference>
<keyword evidence="9" id="KW-1185">Reference proteome</keyword>
<dbReference type="SMART" id="SM00342">
    <property type="entry name" value="HTH_ARAC"/>
    <property type="match status" value="1"/>
</dbReference>
<evidence type="ECO:0000259" key="7">
    <source>
        <dbReference type="PROSITE" id="PS50110"/>
    </source>
</evidence>
<dbReference type="PANTHER" id="PTHR43547">
    <property type="entry name" value="TWO-COMPONENT HISTIDINE KINASE"/>
    <property type="match status" value="1"/>
</dbReference>
<protein>
    <submittedName>
        <fullName evidence="8">Response regulator</fullName>
    </submittedName>
</protein>
<evidence type="ECO:0000313" key="9">
    <source>
        <dbReference type="Proteomes" id="UP001595793"/>
    </source>
</evidence>
<proteinExistence type="predicted"/>
<comment type="caution">
    <text evidence="8">The sequence shown here is derived from an EMBL/GenBank/DDBJ whole genome shotgun (WGS) entry which is preliminary data.</text>
</comment>
<keyword evidence="3" id="KW-0238">DNA-binding</keyword>
<organism evidence="8 9">
    <name type="scientific">Zunongwangia endophytica</name>
    <dbReference type="NCBI Taxonomy" id="1808945"/>
    <lineage>
        <taxon>Bacteria</taxon>
        <taxon>Pseudomonadati</taxon>
        <taxon>Bacteroidota</taxon>
        <taxon>Flavobacteriia</taxon>
        <taxon>Flavobacteriales</taxon>
        <taxon>Flavobacteriaceae</taxon>
        <taxon>Zunongwangia</taxon>
    </lineage>
</organism>
<dbReference type="Pfam" id="PF12833">
    <property type="entry name" value="HTH_18"/>
    <property type="match status" value="1"/>
</dbReference>
<evidence type="ECO:0000256" key="4">
    <source>
        <dbReference type="ARBA" id="ARBA00023163"/>
    </source>
</evidence>
<dbReference type="InterPro" id="IPR018060">
    <property type="entry name" value="HTH_AraC"/>
</dbReference>
<dbReference type="Gene3D" id="1.10.10.60">
    <property type="entry name" value="Homeodomain-like"/>
    <property type="match status" value="2"/>
</dbReference>
<accession>A0ABV8HB13</accession>
<dbReference type="RefSeq" id="WP_290236855.1">
    <property type="nucleotide sequence ID" value="NZ_JAUFPZ010000002.1"/>
</dbReference>
<evidence type="ECO:0000256" key="1">
    <source>
        <dbReference type="ARBA" id="ARBA00022553"/>
    </source>
</evidence>
<keyword evidence="2" id="KW-0805">Transcription regulation</keyword>
<dbReference type="InterPro" id="IPR009057">
    <property type="entry name" value="Homeodomain-like_sf"/>
</dbReference>
<dbReference type="PROSITE" id="PS01124">
    <property type="entry name" value="HTH_ARAC_FAMILY_2"/>
    <property type="match status" value="1"/>
</dbReference>
<dbReference type="PROSITE" id="PS50110">
    <property type="entry name" value="RESPONSE_REGULATORY"/>
    <property type="match status" value="1"/>
</dbReference>
<keyword evidence="1 5" id="KW-0597">Phosphoprotein</keyword>
<dbReference type="Proteomes" id="UP001595793">
    <property type="component" value="Unassembled WGS sequence"/>
</dbReference>
<evidence type="ECO:0000313" key="8">
    <source>
        <dbReference type="EMBL" id="MFC4029138.1"/>
    </source>
</evidence>
<dbReference type="PROSITE" id="PS00041">
    <property type="entry name" value="HTH_ARAC_FAMILY_1"/>
    <property type="match status" value="1"/>
</dbReference>
<feature type="modified residue" description="4-aspartylphosphate" evidence="5">
    <location>
        <position position="57"/>
    </location>
</feature>
<dbReference type="InterPro" id="IPR011006">
    <property type="entry name" value="CheY-like_superfamily"/>
</dbReference>
<evidence type="ECO:0000259" key="6">
    <source>
        <dbReference type="PROSITE" id="PS01124"/>
    </source>
</evidence>
<feature type="domain" description="HTH araC/xylS-type" evidence="6">
    <location>
        <begin position="160"/>
        <end position="259"/>
    </location>
</feature>
<feature type="domain" description="Response regulatory" evidence="7">
    <location>
        <begin position="9"/>
        <end position="124"/>
    </location>
</feature>
<dbReference type="SMART" id="SM00448">
    <property type="entry name" value="REC"/>
    <property type="match status" value="1"/>
</dbReference>
<reference evidence="9" key="1">
    <citation type="journal article" date="2019" name="Int. J. Syst. Evol. Microbiol.">
        <title>The Global Catalogue of Microorganisms (GCM) 10K type strain sequencing project: providing services to taxonomists for standard genome sequencing and annotation.</title>
        <authorList>
            <consortium name="The Broad Institute Genomics Platform"/>
            <consortium name="The Broad Institute Genome Sequencing Center for Infectious Disease"/>
            <person name="Wu L."/>
            <person name="Ma J."/>
        </authorList>
    </citation>
    <scope>NUCLEOTIDE SEQUENCE [LARGE SCALE GENOMIC DNA]</scope>
    <source>
        <strain evidence="9">CECT 9128</strain>
    </source>
</reference>
<dbReference type="EMBL" id="JBHSAS010000012">
    <property type="protein sequence ID" value="MFC4029138.1"/>
    <property type="molecule type" value="Genomic_DNA"/>
</dbReference>
<dbReference type="CDD" id="cd17574">
    <property type="entry name" value="REC_OmpR"/>
    <property type="match status" value="1"/>
</dbReference>
<evidence type="ECO:0000256" key="5">
    <source>
        <dbReference type="PROSITE-ProRule" id="PRU00169"/>
    </source>
</evidence>
<keyword evidence="4" id="KW-0804">Transcription</keyword>
<gene>
    <name evidence="8" type="ORF">ACFOS1_17085</name>
</gene>